<evidence type="ECO:0000256" key="1">
    <source>
        <dbReference type="SAM" id="MobiDB-lite"/>
    </source>
</evidence>
<feature type="region of interest" description="Disordered" evidence="1">
    <location>
        <begin position="1"/>
        <end position="37"/>
    </location>
</feature>
<feature type="compositionally biased region" description="Basic and acidic residues" evidence="1">
    <location>
        <begin position="383"/>
        <end position="413"/>
    </location>
</feature>
<organism evidence="2 3">
    <name type="scientific">Sporothrix schenckii (strain ATCC 58251 / de Perez 2211183)</name>
    <name type="common">Rose-picker's disease fungus</name>
    <dbReference type="NCBI Taxonomy" id="1391915"/>
    <lineage>
        <taxon>Eukaryota</taxon>
        <taxon>Fungi</taxon>
        <taxon>Dikarya</taxon>
        <taxon>Ascomycota</taxon>
        <taxon>Pezizomycotina</taxon>
        <taxon>Sordariomycetes</taxon>
        <taxon>Sordariomycetidae</taxon>
        <taxon>Ophiostomatales</taxon>
        <taxon>Ophiostomataceae</taxon>
        <taxon>Sporothrix</taxon>
    </lineage>
</organism>
<dbReference type="InterPro" id="IPR053221">
    <property type="entry name" value="Burnettramic_acid_biosynth"/>
</dbReference>
<evidence type="ECO:0000313" key="3">
    <source>
        <dbReference type="Proteomes" id="UP000018087"/>
    </source>
</evidence>
<accession>U7PJH1</accession>
<feature type="region of interest" description="Disordered" evidence="1">
    <location>
        <begin position="276"/>
        <end position="326"/>
    </location>
</feature>
<keyword evidence="3" id="KW-1185">Reference proteome</keyword>
<name>U7PJH1_SPOS1</name>
<proteinExistence type="predicted"/>
<feature type="compositionally biased region" description="Basic residues" evidence="1">
    <location>
        <begin position="372"/>
        <end position="382"/>
    </location>
</feature>
<evidence type="ECO:0000313" key="2">
    <source>
        <dbReference type="EMBL" id="ERS95692.1"/>
    </source>
</evidence>
<reference evidence="3" key="1">
    <citation type="journal article" date="2014" name="Genome Announc.">
        <title>Genome sequence of the pathogenic fungus Sporothrix schenckii (ATCC 58251).</title>
        <authorList>
            <person name="Cuomo C.A."/>
            <person name="Rodriguez-Del Valle N."/>
            <person name="Perez-Sanchez L."/>
            <person name="Abouelleil A."/>
            <person name="Goldberg J."/>
            <person name="Young S."/>
            <person name="Zeng Q."/>
            <person name="Birren B.W."/>
        </authorList>
    </citation>
    <scope>NUCLEOTIDE SEQUENCE [LARGE SCALE GENOMIC DNA]</scope>
    <source>
        <strain evidence="3">ATCC 58251 / de Perez 2211183</strain>
    </source>
</reference>
<sequence>MGQLELYDAPPPYGSNISTYPTSPAPYDMPSASPTPAQVQADDQEVDELAAHYRQYIPSVPGGGGGFGAASSALSPPAGLARPILIPQAYAAGFTQPPAPFLRAYPPVLGDAGMNIPPALFVAMIDALNLCMAPPPPLQALNLVGQGVGFVPSHIAQGVSAGLGVVAGVGVAAARITQLKKFLARVNADVFAPRGLVMEVVKDEAALRMVGVSPSMLPPVLPQQARGVAGTGPGVAPLNALVHTRLTQLAPHTSPLSFHVPPAAVPTSLMDRITARQTASRLAKDARRAEKQQQMRDRKMRKMEGRMDRQSLAASSDSGDSSSAFSSYSEGAAAIHAKADSRRQMAEQQGDWKAVAKIEKKRAKEMEDFDKKQRKHGGKHHERHQDKQQRKYDKDMHKMDKKDQKQGEKDQKTMGKLQWIVIRNRQ</sequence>
<dbReference type="HOGENOM" id="CLU_630335_0_0_1"/>
<dbReference type="PANTHER" id="PTHR38887:SF1">
    <property type="entry name" value="RAS MODIFICATION PROTEIN ERF4"/>
    <property type="match status" value="1"/>
</dbReference>
<dbReference type="AlphaFoldDB" id="U7PJH1"/>
<dbReference type="OrthoDB" id="3068835at2759"/>
<dbReference type="Proteomes" id="UP000018087">
    <property type="component" value="Unassembled WGS sequence"/>
</dbReference>
<feature type="compositionally biased region" description="Basic and acidic residues" evidence="1">
    <location>
        <begin position="354"/>
        <end position="371"/>
    </location>
</feature>
<dbReference type="PANTHER" id="PTHR38887">
    <property type="entry name" value="CHROMOSOME 21, WHOLE GENOME SHOTGUN SEQUENCE"/>
    <property type="match status" value="1"/>
</dbReference>
<dbReference type="STRING" id="1391915.U7PJH1"/>
<feature type="compositionally biased region" description="Low complexity" evidence="1">
    <location>
        <begin position="311"/>
        <end position="326"/>
    </location>
</feature>
<feature type="region of interest" description="Disordered" evidence="1">
    <location>
        <begin position="339"/>
        <end position="426"/>
    </location>
</feature>
<dbReference type="eggNOG" id="ENOG502R0X3">
    <property type="taxonomic scope" value="Eukaryota"/>
</dbReference>
<protein>
    <submittedName>
        <fullName evidence="2">Uncharacterized protein</fullName>
    </submittedName>
</protein>
<dbReference type="EMBL" id="KI440852">
    <property type="protein sequence ID" value="ERS95692.1"/>
    <property type="molecule type" value="Genomic_DNA"/>
</dbReference>
<gene>
    <name evidence="2" type="ORF">HMPREF1624_07767</name>
</gene>
<feature type="compositionally biased region" description="Basic and acidic residues" evidence="1">
    <location>
        <begin position="282"/>
        <end position="309"/>
    </location>
</feature>